<proteinExistence type="predicted"/>
<dbReference type="InterPro" id="IPR011024">
    <property type="entry name" value="G_crystallin-like"/>
</dbReference>
<dbReference type="OrthoDB" id="5401396at2759"/>
<keyword evidence="1" id="KW-0472">Membrane</keyword>
<feature type="transmembrane region" description="Helical" evidence="1">
    <location>
        <begin position="47"/>
        <end position="67"/>
    </location>
</feature>
<keyword evidence="1" id="KW-1133">Transmembrane helix</keyword>
<evidence type="ECO:0000313" key="2">
    <source>
        <dbReference type="EMBL" id="KAG9071626.1"/>
    </source>
</evidence>
<organism evidence="2 3">
    <name type="scientific">Linnemannia hyalina</name>
    <dbReference type="NCBI Taxonomy" id="64524"/>
    <lineage>
        <taxon>Eukaryota</taxon>
        <taxon>Fungi</taxon>
        <taxon>Fungi incertae sedis</taxon>
        <taxon>Mucoromycota</taxon>
        <taxon>Mortierellomycotina</taxon>
        <taxon>Mortierellomycetes</taxon>
        <taxon>Mortierellales</taxon>
        <taxon>Mortierellaceae</taxon>
        <taxon>Linnemannia</taxon>
    </lineage>
</organism>
<dbReference type="EMBL" id="JAHRHY010000002">
    <property type="protein sequence ID" value="KAG9071626.1"/>
    <property type="molecule type" value="Genomic_DNA"/>
</dbReference>
<keyword evidence="1" id="KW-0812">Transmembrane</keyword>
<name>A0A9P7Y5D3_9FUNG</name>
<protein>
    <submittedName>
        <fullName evidence="2">Uncharacterized protein</fullName>
    </submittedName>
</protein>
<dbReference type="Gene3D" id="2.60.20.10">
    <property type="entry name" value="Crystallins"/>
    <property type="match status" value="1"/>
</dbReference>
<evidence type="ECO:0000313" key="3">
    <source>
        <dbReference type="Proteomes" id="UP000707451"/>
    </source>
</evidence>
<keyword evidence="3" id="KW-1185">Reference proteome</keyword>
<accession>A0A9P7Y5D3</accession>
<comment type="caution">
    <text evidence="2">The sequence shown here is derived from an EMBL/GenBank/DDBJ whole genome shotgun (WGS) entry which is preliminary data.</text>
</comment>
<reference evidence="2" key="1">
    <citation type="submission" date="2021-06" db="EMBL/GenBank/DDBJ databases">
        <title>Genome Sequence of Mortierella hyaline Strain SCG-10, a Cold-Adapted, Nitrate-Reducing Fungus Isolated from Soil in Minnesota, USA.</title>
        <authorList>
            <person name="Aldossari N."/>
        </authorList>
    </citation>
    <scope>NUCLEOTIDE SEQUENCE</scope>
    <source>
        <strain evidence="2">SCG-10</strain>
    </source>
</reference>
<dbReference type="Proteomes" id="UP000707451">
    <property type="component" value="Unassembled WGS sequence"/>
</dbReference>
<dbReference type="AlphaFoldDB" id="A0A9P7Y5D3"/>
<gene>
    <name evidence="2" type="ORF">KI688_005839</name>
</gene>
<dbReference type="SUPFAM" id="SSF49695">
    <property type="entry name" value="gamma-Crystallin-like"/>
    <property type="match status" value="1"/>
</dbReference>
<evidence type="ECO:0000256" key="1">
    <source>
        <dbReference type="SAM" id="Phobius"/>
    </source>
</evidence>
<sequence length="147" mass="16414">MESENEPSLKNSSSSRNLRNHYYNSRRKITTHTIQNTNRKPYTKLIMFKYVLIASALAAVGSAYNLLTVCNDADFKGNCVTWTGDLKKCYGLNEYKGAVSSANIFGSIRCNLYREDGCKGGGIVITGPAYNLHDFNDAASSFYCYFN</sequence>